<dbReference type="Proteomes" id="UP000516437">
    <property type="component" value="Chromosome 8"/>
</dbReference>
<organism evidence="2 3">
    <name type="scientific">Morella rubra</name>
    <name type="common">Chinese bayberry</name>
    <dbReference type="NCBI Taxonomy" id="262757"/>
    <lineage>
        <taxon>Eukaryota</taxon>
        <taxon>Viridiplantae</taxon>
        <taxon>Streptophyta</taxon>
        <taxon>Embryophyta</taxon>
        <taxon>Tracheophyta</taxon>
        <taxon>Spermatophyta</taxon>
        <taxon>Magnoliopsida</taxon>
        <taxon>eudicotyledons</taxon>
        <taxon>Gunneridae</taxon>
        <taxon>Pentapetalae</taxon>
        <taxon>rosids</taxon>
        <taxon>fabids</taxon>
        <taxon>Fagales</taxon>
        <taxon>Myricaceae</taxon>
        <taxon>Morella</taxon>
    </lineage>
</organism>
<accession>A0A6A1UWC4</accession>
<reference evidence="2 3" key="1">
    <citation type="journal article" date="2019" name="Plant Biotechnol. J.">
        <title>The red bayberry genome and genetic basis of sex determination.</title>
        <authorList>
            <person name="Jia H.M."/>
            <person name="Jia H.J."/>
            <person name="Cai Q.L."/>
            <person name="Wang Y."/>
            <person name="Zhao H.B."/>
            <person name="Yang W.F."/>
            <person name="Wang G.Y."/>
            <person name="Li Y.H."/>
            <person name="Zhan D.L."/>
            <person name="Shen Y.T."/>
            <person name="Niu Q.F."/>
            <person name="Chang L."/>
            <person name="Qiu J."/>
            <person name="Zhao L."/>
            <person name="Xie H.B."/>
            <person name="Fu W.Y."/>
            <person name="Jin J."/>
            <person name="Li X.W."/>
            <person name="Jiao Y."/>
            <person name="Zhou C.C."/>
            <person name="Tu T."/>
            <person name="Chai C.Y."/>
            <person name="Gao J.L."/>
            <person name="Fan L.J."/>
            <person name="van de Weg E."/>
            <person name="Wang J.Y."/>
            <person name="Gao Z.S."/>
        </authorList>
    </citation>
    <scope>NUCLEOTIDE SEQUENCE [LARGE SCALE GENOMIC DNA]</scope>
    <source>
        <tissue evidence="2">Leaves</tissue>
    </source>
</reference>
<evidence type="ECO:0000313" key="2">
    <source>
        <dbReference type="EMBL" id="KAB1204591.1"/>
    </source>
</evidence>
<keyword evidence="3" id="KW-1185">Reference proteome</keyword>
<sequence length="94" mass="10372">MGRPAFGAFDDDSDTTEGYLAKKTPQKKALATRGKVDCADFCCGFFSGKKVVRSLAQRQEGQMRTKAMNKRRLKRPKTGGSNPVAWLNEKPTGM</sequence>
<gene>
    <name evidence="2" type="ORF">CJ030_MR8G020614</name>
</gene>
<name>A0A6A1UWC4_9ROSI</name>
<evidence type="ECO:0000313" key="3">
    <source>
        <dbReference type="Proteomes" id="UP000516437"/>
    </source>
</evidence>
<dbReference type="AlphaFoldDB" id="A0A6A1UWC4"/>
<feature type="region of interest" description="Disordered" evidence="1">
    <location>
        <begin position="57"/>
        <end position="94"/>
    </location>
</feature>
<proteinExistence type="predicted"/>
<dbReference type="EMBL" id="RXIC02000026">
    <property type="protein sequence ID" value="KAB1204591.1"/>
    <property type="molecule type" value="Genomic_DNA"/>
</dbReference>
<protein>
    <submittedName>
        <fullName evidence="2">Uncharacterized protein</fullName>
    </submittedName>
</protein>
<feature type="compositionally biased region" description="Basic residues" evidence="1">
    <location>
        <begin position="67"/>
        <end position="77"/>
    </location>
</feature>
<comment type="caution">
    <text evidence="2">The sequence shown here is derived from an EMBL/GenBank/DDBJ whole genome shotgun (WGS) entry which is preliminary data.</text>
</comment>
<evidence type="ECO:0000256" key="1">
    <source>
        <dbReference type="SAM" id="MobiDB-lite"/>
    </source>
</evidence>